<dbReference type="GO" id="GO:0043130">
    <property type="term" value="F:ubiquitin binding"/>
    <property type="evidence" value="ECO:0007669"/>
    <property type="project" value="TreeGrafter"/>
</dbReference>
<feature type="coiled-coil region" evidence="1">
    <location>
        <begin position="243"/>
        <end position="282"/>
    </location>
</feature>
<evidence type="ECO:0000256" key="2">
    <source>
        <dbReference type="SAM" id="Phobius"/>
    </source>
</evidence>
<dbReference type="InterPro" id="IPR050730">
    <property type="entry name" value="UBX_domain-protein"/>
</dbReference>
<keyword evidence="1" id="KW-0175">Coiled coil</keyword>
<dbReference type="CDD" id="cd01767">
    <property type="entry name" value="UBX"/>
    <property type="match status" value="1"/>
</dbReference>
<evidence type="ECO:0000259" key="3">
    <source>
        <dbReference type="PROSITE" id="PS50033"/>
    </source>
</evidence>
<dbReference type="InterPro" id="IPR001012">
    <property type="entry name" value="UBX_dom"/>
</dbReference>
<dbReference type="PANTHER" id="PTHR23322">
    <property type="entry name" value="FAS-ASSOCIATED PROTEIN"/>
    <property type="match status" value="1"/>
</dbReference>
<dbReference type="SUPFAM" id="SSF54236">
    <property type="entry name" value="Ubiquitin-like"/>
    <property type="match status" value="1"/>
</dbReference>
<dbReference type="AlphaFoldDB" id="A0A7S2UKM3"/>
<keyword evidence="2" id="KW-1133">Transmembrane helix</keyword>
<dbReference type="PROSITE" id="PS50033">
    <property type="entry name" value="UBX"/>
    <property type="match status" value="1"/>
</dbReference>
<gene>
    <name evidence="4" type="ORF">ASEP1449_LOCUS14442</name>
</gene>
<accession>A0A7S2UKM3</accession>
<organism evidence="4">
    <name type="scientific">Attheya septentrionalis</name>
    <dbReference type="NCBI Taxonomy" id="420275"/>
    <lineage>
        <taxon>Eukaryota</taxon>
        <taxon>Sar</taxon>
        <taxon>Stramenopiles</taxon>
        <taxon>Ochrophyta</taxon>
        <taxon>Bacillariophyta</taxon>
        <taxon>Coscinodiscophyceae</taxon>
        <taxon>Chaetocerotophycidae</taxon>
        <taxon>Chaetocerotales</taxon>
        <taxon>Attheyaceae</taxon>
        <taxon>Attheya</taxon>
    </lineage>
</organism>
<dbReference type="GO" id="GO:0005783">
    <property type="term" value="C:endoplasmic reticulum"/>
    <property type="evidence" value="ECO:0007669"/>
    <property type="project" value="TreeGrafter"/>
</dbReference>
<dbReference type="InterPro" id="IPR029071">
    <property type="entry name" value="Ubiquitin-like_domsf"/>
</dbReference>
<name>A0A7S2UKM3_9STRA</name>
<evidence type="ECO:0000313" key="4">
    <source>
        <dbReference type="EMBL" id="CAD9822608.1"/>
    </source>
</evidence>
<reference evidence="4" key="1">
    <citation type="submission" date="2021-01" db="EMBL/GenBank/DDBJ databases">
        <authorList>
            <person name="Corre E."/>
            <person name="Pelletier E."/>
            <person name="Niang G."/>
            <person name="Scheremetjew M."/>
            <person name="Finn R."/>
            <person name="Kale V."/>
            <person name="Holt S."/>
            <person name="Cochrane G."/>
            <person name="Meng A."/>
            <person name="Brown T."/>
            <person name="Cohen L."/>
        </authorList>
    </citation>
    <scope>NUCLEOTIDE SEQUENCE</scope>
    <source>
        <strain evidence="4">CCMP2084</strain>
    </source>
</reference>
<dbReference type="Gene3D" id="3.40.30.10">
    <property type="entry name" value="Glutaredoxin"/>
    <property type="match status" value="1"/>
</dbReference>
<dbReference type="Gene3D" id="3.10.20.90">
    <property type="entry name" value="Phosphatidylinositol 3-kinase Catalytic Subunit, Chain A, domain 1"/>
    <property type="match status" value="1"/>
</dbReference>
<feature type="domain" description="UBX" evidence="3">
    <location>
        <begin position="296"/>
        <end position="375"/>
    </location>
</feature>
<dbReference type="GO" id="GO:0036503">
    <property type="term" value="P:ERAD pathway"/>
    <property type="evidence" value="ECO:0007669"/>
    <property type="project" value="TreeGrafter"/>
</dbReference>
<dbReference type="EMBL" id="HBHQ01021397">
    <property type="protein sequence ID" value="CAD9822608.1"/>
    <property type="molecule type" value="Transcribed_RNA"/>
</dbReference>
<protein>
    <recommendedName>
        <fullName evidence="3">UBX domain-containing protein</fullName>
    </recommendedName>
</protein>
<proteinExistence type="predicted"/>
<dbReference type="PANTHER" id="PTHR23322:SF1">
    <property type="entry name" value="FAS-ASSOCIATED FACTOR 2"/>
    <property type="match status" value="1"/>
</dbReference>
<feature type="transmembrane region" description="Helical" evidence="2">
    <location>
        <begin position="21"/>
        <end position="42"/>
    </location>
</feature>
<dbReference type="Pfam" id="PF00789">
    <property type="entry name" value="UBX"/>
    <property type="match status" value="1"/>
</dbReference>
<sequence length="380" mass="42841">MMQDTTSARRPPVARSTGLGVMLAKLVLVATLVLKVLLWPLLKVLNWIFPADPDRDGIQGNKAARVFGNTIRSMIGEHPFGSSGYTTVVRELSEASNTPPLLLVYLHSPLHPQANALVRKLFSPSCVEFLQQNNTTLRCFGASLATADGVHAASVLQVTHYPSLLLMTCRKSGRSVKMEIALRLEGADVLGHLTASQLQLYLETVHRRHLHVTEQEQFRQLQREEEARLRREQDAEFQETLAADQRREAEQREALELERLERERVESEKRQAQEMKERTLDEARTLVAVAVEPAPGTTDTARLRLTLPTGARIDRRFQSTDKVETVRAFLILHFHEQDIGISNFELSSNFPRRTFRDSSQTLQEAGLVPQAVIMIQDLDA</sequence>
<dbReference type="SMART" id="SM00166">
    <property type="entry name" value="UBX"/>
    <property type="match status" value="1"/>
</dbReference>
<keyword evidence="2" id="KW-0472">Membrane</keyword>
<keyword evidence="2" id="KW-0812">Transmembrane</keyword>
<evidence type="ECO:0000256" key="1">
    <source>
        <dbReference type="SAM" id="Coils"/>
    </source>
</evidence>